<feature type="transmembrane region" description="Helical" evidence="1">
    <location>
        <begin position="121"/>
        <end position="142"/>
    </location>
</feature>
<comment type="caution">
    <text evidence="2">The sequence shown here is derived from an EMBL/GenBank/DDBJ whole genome shotgun (WGS) entry which is preliminary data.</text>
</comment>
<accession>A0A101RLH9</accession>
<gene>
    <name evidence="2" type="ORF">AQJ46_45480</name>
</gene>
<feature type="transmembrane region" description="Helical" evidence="1">
    <location>
        <begin position="70"/>
        <end position="90"/>
    </location>
</feature>
<reference evidence="2 3" key="1">
    <citation type="submission" date="2015-10" db="EMBL/GenBank/DDBJ databases">
        <title>Draft genome sequence of Streptomyces canus DSM 40017, type strain for the species Streptomyces canus.</title>
        <authorList>
            <person name="Ruckert C."/>
            <person name="Winkler A."/>
            <person name="Kalinowski J."/>
            <person name="Kampfer P."/>
            <person name="Glaeser S."/>
        </authorList>
    </citation>
    <scope>NUCLEOTIDE SEQUENCE [LARGE SCALE GENOMIC DNA]</scope>
    <source>
        <strain evidence="2 3">DSM 40017</strain>
    </source>
</reference>
<keyword evidence="1" id="KW-0812">Transmembrane</keyword>
<evidence type="ECO:0000256" key="1">
    <source>
        <dbReference type="SAM" id="Phobius"/>
    </source>
</evidence>
<proteinExistence type="predicted"/>
<evidence type="ECO:0000313" key="3">
    <source>
        <dbReference type="Proteomes" id="UP000053669"/>
    </source>
</evidence>
<keyword evidence="1" id="KW-1133">Transmembrane helix</keyword>
<dbReference type="STRING" id="58343.AQJ46_45480"/>
<name>A0A101RLH9_9ACTN</name>
<keyword evidence="1" id="KW-0472">Membrane</keyword>
<sequence length="143" mass="15392">MAWHSVDNPALDLATRCRTCAAAEVASVTVRSHQGLLVLMRWQAIDGPFCRPCGITLVRKLTVRTLCLGWWNPLSLLIYAPAALVSNAAAARRLRRLPPSVPLPGRPQADPGAPVLRRPQAYVALIPLAAAIWLLATALTSVS</sequence>
<dbReference type="EMBL" id="LMWU01000067">
    <property type="protein sequence ID" value="KUN57834.1"/>
    <property type="molecule type" value="Genomic_DNA"/>
</dbReference>
<evidence type="ECO:0000313" key="2">
    <source>
        <dbReference type="EMBL" id="KUN57834.1"/>
    </source>
</evidence>
<organism evidence="2 3">
    <name type="scientific">Streptomyces canus</name>
    <dbReference type="NCBI Taxonomy" id="58343"/>
    <lineage>
        <taxon>Bacteria</taxon>
        <taxon>Bacillati</taxon>
        <taxon>Actinomycetota</taxon>
        <taxon>Actinomycetes</taxon>
        <taxon>Kitasatosporales</taxon>
        <taxon>Streptomycetaceae</taxon>
        <taxon>Streptomyces</taxon>
        <taxon>Streptomyces aurantiacus group</taxon>
    </lineage>
</organism>
<dbReference type="AlphaFoldDB" id="A0A101RLH9"/>
<protein>
    <submittedName>
        <fullName evidence="2">Uncharacterized protein</fullName>
    </submittedName>
</protein>
<dbReference type="Proteomes" id="UP000053669">
    <property type="component" value="Unassembled WGS sequence"/>
</dbReference>